<dbReference type="Pfam" id="PF05239">
    <property type="entry name" value="PRC"/>
    <property type="match status" value="1"/>
</dbReference>
<comment type="caution">
    <text evidence="2">The sequence shown here is derived from an EMBL/GenBank/DDBJ whole genome shotgun (WGS) entry which is preliminary data.</text>
</comment>
<accession>A0A498H506</accession>
<dbReference type="PANTHER" id="PTHR38137">
    <property type="entry name" value="PRC-BARREL DOMAIN PROTEIN"/>
    <property type="match status" value="1"/>
</dbReference>
<sequence length="87" mass="9555">MRTQITELFGLNVYTDKAVYVGSVDDVVIDVDGKKIDSLAVGSLNPEIGELKGYKGLHIPFRIIKSIGDVVLIRHIAGVFKSPKKEE</sequence>
<name>A0A498H506_9EURY</name>
<gene>
    <name evidence="2" type="ORF">ABH15_02935</name>
</gene>
<dbReference type="InterPro" id="IPR027275">
    <property type="entry name" value="PRC-brl_dom"/>
</dbReference>
<organism evidence="2 3">
    <name type="scientific">Methanoculleus taiwanensis</name>
    <dbReference type="NCBI Taxonomy" id="1550565"/>
    <lineage>
        <taxon>Archaea</taxon>
        <taxon>Methanobacteriati</taxon>
        <taxon>Methanobacteriota</taxon>
        <taxon>Stenosarchaea group</taxon>
        <taxon>Methanomicrobia</taxon>
        <taxon>Methanomicrobiales</taxon>
        <taxon>Methanomicrobiaceae</taxon>
        <taxon>Methanoculleus</taxon>
    </lineage>
</organism>
<dbReference type="PANTHER" id="PTHR38137:SF1">
    <property type="entry name" value="PRC-BARREL DOMAIN-CONTAINING PROTEIN"/>
    <property type="match status" value="1"/>
</dbReference>
<keyword evidence="3" id="KW-1185">Reference proteome</keyword>
<dbReference type="OrthoDB" id="68960at2157"/>
<protein>
    <submittedName>
        <fullName evidence="2">Photosystem reaction center subunit H</fullName>
    </submittedName>
</protein>
<evidence type="ECO:0000259" key="1">
    <source>
        <dbReference type="Pfam" id="PF05239"/>
    </source>
</evidence>
<reference evidence="2 3" key="1">
    <citation type="journal article" date="2015" name="Int. J. Syst. Evol. Microbiol.">
        <title>Methanoculleus taiwanensis sp. nov., a methanogen isolated from deep marine sediment at the deformation front area near Taiwan.</title>
        <authorList>
            <person name="Weng C.Y."/>
            <person name="Chen S.C."/>
            <person name="Lai M.C."/>
            <person name="Wu S.Y."/>
            <person name="Lin S."/>
            <person name="Yang T.F."/>
            <person name="Chen P.C."/>
        </authorList>
    </citation>
    <scope>NUCLEOTIDE SEQUENCE [LARGE SCALE GENOMIC DNA]</scope>
    <source>
        <strain evidence="2 3">CYW4</strain>
    </source>
</reference>
<dbReference type="EMBL" id="LHQS01000001">
    <property type="protein sequence ID" value="RXE57098.1"/>
    <property type="molecule type" value="Genomic_DNA"/>
</dbReference>
<dbReference type="InterPro" id="IPR011033">
    <property type="entry name" value="PRC_barrel-like_sf"/>
</dbReference>
<proteinExistence type="predicted"/>
<dbReference type="SUPFAM" id="SSF50346">
    <property type="entry name" value="PRC-barrel domain"/>
    <property type="match status" value="1"/>
</dbReference>
<evidence type="ECO:0000313" key="3">
    <source>
        <dbReference type="Proteomes" id="UP000290932"/>
    </source>
</evidence>
<dbReference type="Proteomes" id="UP000290932">
    <property type="component" value="Unassembled WGS sequence"/>
</dbReference>
<dbReference type="AlphaFoldDB" id="A0A498H506"/>
<evidence type="ECO:0000313" key="2">
    <source>
        <dbReference type="EMBL" id="RXE57098.1"/>
    </source>
</evidence>
<dbReference type="RefSeq" id="WP_128692860.1">
    <property type="nucleotide sequence ID" value="NZ_LHQS01000001.1"/>
</dbReference>
<dbReference type="Gene3D" id="2.30.30.240">
    <property type="entry name" value="PRC-barrel domain"/>
    <property type="match status" value="1"/>
</dbReference>
<feature type="domain" description="PRC-barrel" evidence="1">
    <location>
        <begin position="5"/>
        <end position="77"/>
    </location>
</feature>